<feature type="region of interest" description="Disordered" evidence="1">
    <location>
        <begin position="75"/>
        <end position="94"/>
    </location>
</feature>
<keyword evidence="4" id="KW-1185">Reference proteome</keyword>
<evidence type="ECO:0000313" key="3">
    <source>
        <dbReference type="EMBL" id="GAW03028.1"/>
    </source>
</evidence>
<dbReference type="Proteomes" id="UP000188533">
    <property type="component" value="Unassembled WGS sequence"/>
</dbReference>
<dbReference type="EMBL" id="BDGU01000125">
    <property type="protein sequence ID" value="GAW03028.1"/>
    <property type="molecule type" value="Genomic_DNA"/>
</dbReference>
<proteinExistence type="predicted"/>
<name>A0A1Q3E716_LENED</name>
<evidence type="ECO:0000259" key="2">
    <source>
        <dbReference type="Pfam" id="PF20236"/>
    </source>
</evidence>
<reference evidence="3 4" key="1">
    <citation type="submission" date="2016-08" db="EMBL/GenBank/DDBJ databases">
        <authorList>
            <consortium name="Lentinula edodes genome sequencing consortium"/>
            <person name="Sakamoto Y."/>
            <person name="Nakade K."/>
            <person name="Sato S."/>
            <person name="Yoshida Y."/>
            <person name="Miyazaki K."/>
            <person name="Natsume S."/>
            <person name="Konno N."/>
        </authorList>
    </citation>
    <scope>NUCLEOTIDE SEQUENCE [LARGE SCALE GENOMIC DNA]</scope>
    <source>
        <strain evidence="3 4">NBRC 111202</strain>
    </source>
</reference>
<comment type="caution">
    <text evidence="3">The sequence shown here is derived from an EMBL/GenBank/DDBJ whole genome shotgun (WGS) entry which is preliminary data.</text>
</comment>
<feature type="domain" description="DUF6593" evidence="2">
    <location>
        <begin position="19"/>
        <end position="215"/>
    </location>
</feature>
<gene>
    <name evidence="3" type="ORF">LENED_004716</name>
</gene>
<sequence>MSSLNLHQRRPHDPEAILKNTYFDDNGNTIYTVHTPLKLFDSTSVTTISKVVPIPSDNIIDKALPLTWRKSNLVTLPPDGDDKHPTPSHEADGDRSTFEYIAQIEWKILESSKIRFGWGQHSGREVLVKDFLRKKGWGSGGRHRVFTAEDGKEYQWRLSSGHSELVSYDALKTRIATFHPLVLFNSKKNPARLEIFPAGLHMVDEIFVTFIYIEGLLEGKEKSTWA</sequence>
<dbReference type="Pfam" id="PF20236">
    <property type="entry name" value="DUF6593"/>
    <property type="match status" value="1"/>
</dbReference>
<evidence type="ECO:0000256" key="1">
    <source>
        <dbReference type="SAM" id="MobiDB-lite"/>
    </source>
</evidence>
<accession>A0A1Q3E716</accession>
<dbReference type="AlphaFoldDB" id="A0A1Q3E716"/>
<organism evidence="3 4">
    <name type="scientific">Lentinula edodes</name>
    <name type="common">Shiitake mushroom</name>
    <name type="synonym">Lentinus edodes</name>
    <dbReference type="NCBI Taxonomy" id="5353"/>
    <lineage>
        <taxon>Eukaryota</taxon>
        <taxon>Fungi</taxon>
        <taxon>Dikarya</taxon>
        <taxon>Basidiomycota</taxon>
        <taxon>Agaricomycotina</taxon>
        <taxon>Agaricomycetes</taxon>
        <taxon>Agaricomycetidae</taxon>
        <taxon>Agaricales</taxon>
        <taxon>Marasmiineae</taxon>
        <taxon>Omphalotaceae</taxon>
        <taxon>Lentinula</taxon>
    </lineage>
</organism>
<protein>
    <recommendedName>
        <fullName evidence="2">DUF6593 domain-containing protein</fullName>
    </recommendedName>
</protein>
<reference evidence="3 4" key="2">
    <citation type="submission" date="2017-02" db="EMBL/GenBank/DDBJ databases">
        <title>A genome survey and senescence transcriptome analysis in Lentinula edodes.</title>
        <authorList>
            <person name="Sakamoto Y."/>
            <person name="Nakade K."/>
            <person name="Sato S."/>
            <person name="Yoshida Y."/>
            <person name="Miyazaki K."/>
            <person name="Natsume S."/>
            <person name="Konno N."/>
        </authorList>
    </citation>
    <scope>NUCLEOTIDE SEQUENCE [LARGE SCALE GENOMIC DNA]</scope>
    <source>
        <strain evidence="3 4">NBRC 111202</strain>
    </source>
</reference>
<evidence type="ECO:0000313" key="4">
    <source>
        <dbReference type="Proteomes" id="UP000188533"/>
    </source>
</evidence>
<feature type="compositionally biased region" description="Basic and acidic residues" evidence="1">
    <location>
        <begin position="80"/>
        <end position="94"/>
    </location>
</feature>
<dbReference type="InterPro" id="IPR046528">
    <property type="entry name" value="DUF6593"/>
</dbReference>